<evidence type="ECO:0000313" key="1">
    <source>
        <dbReference type="EMBL" id="KAJ7678774.1"/>
    </source>
</evidence>
<sequence>MKRVVDDKRIGVFALQETQMNDIAASQFNNLYGKWFKLFNSGHPIKPDSTAGGRNNEHPEYLRPEYTSGKREDVGQIMNSHSQPKQWVTGNFVEDIEDRTSNKEELVPLSFLCLKALFLMQDGWRTTFPDANEYTCFQKRTNAIKNETHVSGSRLDRIHVPVHRFTRYRNWSIEPSLIASDHHLISVQLTCRGDEQYGQGNLQLAEEQEELNHTGRQSQHNIQSLWHKFKDDCEAAEFLDKKSQNTVIQVGTNYGNYGITAADCGSAVPLLQSTVQPRLDRAASLRPRGALHYSGLGAESRCEPLQ</sequence>
<protein>
    <recommendedName>
        <fullName evidence="3">Endonuclease/exonuclease/phosphatase domain-containing protein</fullName>
    </recommendedName>
</protein>
<keyword evidence="2" id="KW-1185">Reference proteome</keyword>
<comment type="caution">
    <text evidence="1">The sequence shown here is derived from an EMBL/GenBank/DDBJ whole genome shotgun (WGS) entry which is preliminary data.</text>
</comment>
<dbReference type="Proteomes" id="UP001221757">
    <property type="component" value="Unassembled WGS sequence"/>
</dbReference>
<accession>A0AAD7GCS7</accession>
<dbReference type="InterPro" id="IPR036691">
    <property type="entry name" value="Endo/exonu/phosph_ase_sf"/>
</dbReference>
<dbReference type="SUPFAM" id="SSF56219">
    <property type="entry name" value="DNase I-like"/>
    <property type="match status" value="1"/>
</dbReference>
<organism evidence="1 2">
    <name type="scientific">Mycena rosella</name>
    <name type="common">Pink bonnet</name>
    <name type="synonym">Agaricus rosellus</name>
    <dbReference type="NCBI Taxonomy" id="1033263"/>
    <lineage>
        <taxon>Eukaryota</taxon>
        <taxon>Fungi</taxon>
        <taxon>Dikarya</taxon>
        <taxon>Basidiomycota</taxon>
        <taxon>Agaricomycotina</taxon>
        <taxon>Agaricomycetes</taxon>
        <taxon>Agaricomycetidae</taxon>
        <taxon>Agaricales</taxon>
        <taxon>Marasmiineae</taxon>
        <taxon>Mycenaceae</taxon>
        <taxon>Mycena</taxon>
    </lineage>
</organism>
<name>A0AAD7GCS7_MYCRO</name>
<evidence type="ECO:0000313" key="2">
    <source>
        <dbReference type="Proteomes" id="UP001221757"/>
    </source>
</evidence>
<dbReference type="AlphaFoldDB" id="A0AAD7GCS7"/>
<reference evidence="1" key="1">
    <citation type="submission" date="2023-03" db="EMBL/GenBank/DDBJ databases">
        <title>Massive genome expansion in bonnet fungi (Mycena s.s.) driven by repeated elements and novel gene families across ecological guilds.</title>
        <authorList>
            <consortium name="Lawrence Berkeley National Laboratory"/>
            <person name="Harder C.B."/>
            <person name="Miyauchi S."/>
            <person name="Viragh M."/>
            <person name="Kuo A."/>
            <person name="Thoen E."/>
            <person name="Andreopoulos B."/>
            <person name="Lu D."/>
            <person name="Skrede I."/>
            <person name="Drula E."/>
            <person name="Henrissat B."/>
            <person name="Morin E."/>
            <person name="Kohler A."/>
            <person name="Barry K."/>
            <person name="LaButti K."/>
            <person name="Morin E."/>
            <person name="Salamov A."/>
            <person name="Lipzen A."/>
            <person name="Mereny Z."/>
            <person name="Hegedus B."/>
            <person name="Baldrian P."/>
            <person name="Stursova M."/>
            <person name="Weitz H."/>
            <person name="Taylor A."/>
            <person name="Grigoriev I.V."/>
            <person name="Nagy L.G."/>
            <person name="Martin F."/>
            <person name="Kauserud H."/>
        </authorList>
    </citation>
    <scope>NUCLEOTIDE SEQUENCE</scope>
    <source>
        <strain evidence="1">CBHHK067</strain>
    </source>
</reference>
<dbReference type="Gene3D" id="3.60.10.10">
    <property type="entry name" value="Endonuclease/exonuclease/phosphatase"/>
    <property type="match status" value="1"/>
</dbReference>
<evidence type="ECO:0008006" key="3">
    <source>
        <dbReference type="Google" id="ProtNLM"/>
    </source>
</evidence>
<dbReference type="EMBL" id="JARKIE010000131">
    <property type="protein sequence ID" value="KAJ7678774.1"/>
    <property type="molecule type" value="Genomic_DNA"/>
</dbReference>
<proteinExistence type="predicted"/>
<gene>
    <name evidence="1" type="ORF">B0H17DRAFT_1235120</name>
</gene>